<evidence type="ECO:0008006" key="3">
    <source>
        <dbReference type="Google" id="ProtNLM"/>
    </source>
</evidence>
<dbReference type="EMBL" id="FWFL01000014">
    <property type="protein sequence ID" value="SLN67319.1"/>
    <property type="molecule type" value="Genomic_DNA"/>
</dbReference>
<dbReference type="InterPro" id="IPR032710">
    <property type="entry name" value="NTF2-like_dom_sf"/>
</dbReference>
<dbReference type="Proteomes" id="UP000193827">
    <property type="component" value="Unassembled WGS sequence"/>
</dbReference>
<dbReference type="SUPFAM" id="SSF54427">
    <property type="entry name" value="NTF2-like"/>
    <property type="match status" value="1"/>
</dbReference>
<protein>
    <recommendedName>
        <fullName evidence="3">SnoaL-like domain-containing protein</fullName>
    </recommendedName>
</protein>
<organism evidence="1 2">
    <name type="scientific">Roseovarius litorisediminis</name>
    <dbReference type="NCBI Taxonomy" id="1312363"/>
    <lineage>
        <taxon>Bacteria</taxon>
        <taxon>Pseudomonadati</taxon>
        <taxon>Pseudomonadota</taxon>
        <taxon>Alphaproteobacteria</taxon>
        <taxon>Rhodobacterales</taxon>
        <taxon>Roseobacteraceae</taxon>
        <taxon>Roseovarius</taxon>
    </lineage>
</organism>
<reference evidence="1 2" key="1">
    <citation type="submission" date="2017-03" db="EMBL/GenBank/DDBJ databases">
        <authorList>
            <person name="Afonso C.L."/>
            <person name="Miller P.J."/>
            <person name="Scott M.A."/>
            <person name="Spackman E."/>
            <person name="Goraichik I."/>
            <person name="Dimitrov K.M."/>
            <person name="Suarez D.L."/>
            <person name="Swayne D.E."/>
        </authorList>
    </citation>
    <scope>NUCLEOTIDE SEQUENCE [LARGE SCALE GENOMIC DNA]</scope>
    <source>
        <strain evidence="1 2">CECT 8287</strain>
    </source>
</reference>
<dbReference type="AlphaFoldDB" id="A0A1Y5TQ21"/>
<proteinExistence type="predicted"/>
<sequence length="53" mass="6130">MDYGAFAQDWQDAWNFHDLTRILSHYSDHITYTNHRGVLAAETLIFDADGMVV</sequence>
<evidence type="ECO:0000313" key="1">
    <source>
        <dbReference type="EMBL" id="SLN67319.1"/>
    </source>
</evidence>
<accession>A0A1Y5TQ21</accession>
<gene>
    <name evidence="1" type="ORF">PEL8287_03717</name>
</gene>
<evidence type="ECO:0000313" key="2">
    <source>
        <dbReference type="Proteomes" id="UP000193827"/>
    </source>
</evidence>
<keyword evidence="2" id="KW-1185">Reference proteome</keyword>
<name>A0A1Y5TQ21_9RHOB</name>
<dbReference type="Gene3D" id="3.10.450.50">
    <property type="match status" value="1"/>
</dbReference>
<dbReference type="RefSeq" id="WP_176228697.1">
    <property type="nucleotide sequence ID" value="NZ_FWFL01000014.1"/>
</dbReference>